<dbReference type="EMBL" id="JAPJDO010000116">
    <property type="protein sequence ID" value="MCX2941479.1"/>
    <property type="molecule type" value="Genomic_DNA"/>
</dbReference>
<protein>
    <submittedName>
        <fullName evidence="1">DUF2563 family protein</fullName>
    </submittedName>
</protein>
<comment type="caution">
    <text evidence="1">The sequence shown here is derived from an EMBL/GenBank/DDBJ whole genome shotgun (WGS) entry which is preliminary data.</text>
</comment>
<gene>
    <name evidence="1" type="ORF">ORI27_32905</name>
</gene>
<feature type="non-terminal residue" evidence="1">
    <location>
        <position position="1"/>
    </location>
</feature>
<reference evidence="1 2" key="1">
    <citation type="submission" date="2022-11" db="EMBL/GenBank/DDBJ databases">
        <title>Mycobacterium sp. nov.</title>
        <authorList>
            <person name="Papic B."/>
            <person name="Spicic S."/>
            <person name="Duvnjak S."/>
        </authorList>
    </citation>
    <scope>NUCLEOTIDE SEQUENCE [LARGE SCALE GENOMIC DNA]</scope>
    <source>
        <strain evidence="1 2">CVI_P4</strain>
    </source>
</reference>
<dbReference type="Pfam" id="PF10817">
    <property type="entry name" value="DUF2563"/>
    <property type="match status" value="1"/>
</dbReference>
<proteinExistence type="predicted"/>
<name>A0ABT3SPL3_9MYCO</name>
<dbReference type="Proteomes" id="UP001300745">
    <property type="component" value="Unassembled WGS sequence"/>
</dbReference>
<accession>A0ABT3SPL3</accession>
<evidence type="ECO:0000313" key="2">
    <source>
        <dbReference type="Proteomes" id="UP001300745"/>
    </source>
</evidence>
<evidence type="ECO:0000313" key="1">
    <source>
        <dbReference type="EMBL" id="MCX2941479.1"/>
    </source>
</evidence>
<dbReference type="InterPro" id="IPR022534">
    <property type="entry name" value="DUF2563"/>
</dbReference>
<keyword evidence="2" id="KW-1185">Reference proteome</keyword>
<organism evidence="1 2">
    <name type="scientific">Mycobacterium pinniadriaticum</name>
    <dbReference type="NCBI Taxonomy" id="2994102"/>
    <lineage>
        <taxon>Bacteria</taxon>
        <taxon>Bacillati</taxon>
        <taxon>Actinomycetota</taxon>
        <taxon>Actinomycetes</taxon>
        <taxon>Mycobacteriales</taxon>
        <taxon>Mycobacteriaceae</taxon>
        <taxon>Mycobacterium</taxon>
    </lineage>
</organism>
<sequence>QVDVGELRSGANRSYSAAALAMEGADQLRRVSPASGIFGGFAAAESFDGALAEAHSNHIQRLHDHESHLGVLGDKAHTTASVFVEMEARNAEAVRSVL</sequence>
<dbReference type="RefSeq" id="WP_266001435.1">
    <property type="nucleotide sequence ID" value="NZ_JAPJDN010000116.1"/>
</dbReference>